<dbReference type="GO" id="GO:0005886">
    <property type="term" value="C:plasma membrane"/>
    <property type="evidence" value="ECO:0007669"/>
    <property type="project" value="TreeGrafter"/>
</dbReference>
<comment type="subcellular location">
    <subcellularLocation>
        <location evidence="1">Membrane</location>
        <topology evidence="1">Single-pass type IV membrane protein</topology>
    </subcellularLocation>
</comment>
<dbReference type="Gene3D" id="1.20.5.110">
    <property type="match status" value="1"/>
</dbReference>
<keyword evidence="4 8" id="KW-1133">Transmembrane helix</keyword>
<evidence type="ECO:0000256" key="4">
    <source>
        <dbReference type="ARBA" id="ARBA00022989"/>
    </source>
</evidence>
<dbReference type="GO" id="GO:0006906">
    <property type="term" value="P:vesicle fusion"/>
    <property type="evidence" value="ECO:0007669"/>
    <property type="project" value="TreeGrafter"/>
</dbReference>
<dbReference type="Pfam" id="PF00804">
    <property type="entry name" value="Syntaxin"/>
    <property type="match status" value="1"/>
</dbReference>
<dbReference type="PROSITE" id="PS00914">
    <property type="entry name" value="SYNTAXIN"/>
    <property type="match status" value="1"/>
</dbReference>
<dbReference type="PROSITE" id="PS50192">
    <property type="entry name" value="T_SNARE"/>
    <property type="match status" value="1"/>
</dbReference>
<dbReference type="SMART" id="SM00397">
    <property type="entry name" value="t_SNARE"/>
    <property type="match status" value="1"/>
</dbReference>
<dbReference type="GO" id="GO:0031201">
    <property type="term" value="C:SNARE complex"/>
    <property type="evidence" value="ECO:0007669"/>
    <property type="project" value="TreeGrafter"/>
</dbReference>
<dbReference type="SMART" id="SM00503">
    <property type="entry name" value="SynN"/>
    <property type="match status" value="1"/>
</dbReference>
<organism evidence="10">
    <name type="scientific">Cryptocotyle lingua</name>
    <dbReference type="NCBI Taxonomy" id="66766"/>
    <lineage>
        <taxon>Eukaryota</taxon>
        <taxon>Metazoa</taxon>
        <taxon>Spiralia</taxon>
        <taxon>Lophotrochozoa</taxon>
        <taxon>Platyhelminthes</taxon>
        <taxon>Trematoda</taxon>
        <taxon>Digenea</taxon>
        <taxon>Opisthorchiida</taxon>
        <taxon>Opisthorchiata</taxon>
        <taxon>Heterophyidae</taxon>
        <taxon>Cryptocotyle</taxon>
    </lineage>
</organism>
<dbReference type="GO" id="GO:0006886">
    <property type="term" value="P:intracellular protein transport"/>
    <property type="evidence" value="ECO:0007669"/>
    <property type="project" value="InterPro"/>
</dbReference>
<dbReference type="GO" id="GO:0048278">
    <property type="term" value="P:vesicle docking"/>
    <property type="evidence" value="ECO:0007669"/>
    <property type="project" value="TreeGrafter"/>
</dbReference>
<sequence length="289" mass="32820">MVKDRLHELQEKRSSLPHNKTKNRAEEPSQKYRFLEQASELQDVIEEIRTHVADVAKIQKDILASPQQNSELDRRLQALAKVIREKALHVRATLKTFEDMSEKSPLLGSVQDRVKSTQHASLSRQLVALMNEYNKSQLEYRDKCKSRIRTQLAIAGSTLSEEEIEDMLEKKNPEIFTQAIMASTEAAKRSLCDIEARHADIIRLEKGVEELRDLFTTLALTVDQQGELIDRIEFQVSKTTESLGNANRCLNSAVVNQSKTRKRKFICIIILIILAVFLIVAIASAIGLT</sequence>
<feature type="domain" description="T-SNARE coiled-coil homology" evidence="9">
    <location>
        <begin position="191"/>
        <end position="253"/>
    </location>
</feature>
<dbReference type="GO" id="GO:0006887">
    <property type="term" value="P:exocytosis"/>
    <property type="evidence" value="ECO:0007669"/>
    <property type="project" value="TreeGrafter"/>
</dbReference>
<evidence type="ECO:0000256" key="5">
    <source>
        <dbReference type="ARBA" id="ARBA00023136"/>
    </source>
</evidence>
<name>A0A7U0TIA4_9TREM</name>
<dbReference type="Pfam" id="PF05739">
    <property type="entry name" value="SNARE"/>
    <property type="match status" value="1"/>
</dbReference>
<dbReference type="InterPro" id="IPR006011">
    <property type="entry name" value="Syntaxin_N"/>
</dbReference>
<comment type="similarity">
    <text evidence="2 6">Belongs to the syntaxin family.</text>
</comment>
<feature type="transmembrane region" description="Helical" evidence="8">
    <location>
        <begin position="265"/>
        <end position="288"/>
    </location>
</feature>
<evidence type="ECO:0000313" key="10">
    <source>
        <dbReference type="EMBL" id="QQY02524.1"/>
    </source>
</evidence>
<accession>A0A7U0TIA4</accession>
<evidence type="ECO:0000256" key="2">
    <source>
        <dbReference type="ARBA" id="ARBA00009063"/>
    </source>
</evidence>
<dbReference type="InterPro" id="IPR000727">
    <property type="entry name" value="T_SNARE_dom"/>
</dbReference>
<dbReference type="PANTHER" id="PTHR19957">
    <property type="entry name" value="SYNTAXIN"/>
    <property type="match status" value="1"/>
</dbReference>
<reference evidence="10" key="1">
    <citation type="submission" date="2020-12" db="EMBL/GenBank/DDBJ databases">
        <title>Neural signatures in transcriptome of heterophyid trematode Cryptocolyle lingua.</title>
        <authorList>
            <person name="Gorbushin A.M."/>
            <person name="Tolstenkov O."/>
        </authorList>
    </citation>
    <scope>NUCLEOTIDE SEQUENCE</scope>
</reference>
<dbReference type="InterPro" id="IPR006012">
    <property type="entry name" value="Syntaxin/epimorphin_CS"/>
</dbReference>
<evidence type="ECO:0000259" key="9">
    <source>
        <dbReference type="PROSITE" id="PS50192"/>
    </source>
</evidence>
<proteinExistence type="evidence at transcript level"/>
<dbReference type="AlphaFoldDB" id="A0A7U0TIA4"/>
<evidence type="ECO:0000256" key="7">
    <source>
        <dbReference type="SAM" id="MobiDB-lite"/>
    </source>
</evidence>
<keyword evidence="5 8" id="KW-0472">Membrane</keyword>
<evidence type="ECO:0000256" key="3">
    <source>
        <dbReference type="ARBA" id="ARBA00022692"/>
    </source>
</evidence>
<feature type="region of interest" description="Disordered" evidence="7">
    <location>
        <begin position="1"/>
        <end position="29"/>
    </location>
</feature>
<gene>
    <name evidence="10" type="primary">STX5</name>
</gene>
<evidence type="ECO:0000256" key="8">
    <source>
        <dbReference type="SAM" id="Phobius"/>
    </source>
</evidence>
<evidence type="ECO:0000256" key="1">
    <source>
        <dbReference type="ARBA" id="ARBA00004211"/>
    </source>
</evidence>
<protein>
    <submittedName>
        <fullName evidence="10">Syntaxin 9</fullName>
    </submittedName>
</protein>
<dbReference type="CDD" id="cd15848">
    <property type="entry name" value="SNARE_syntaxin1-like"/>
    <property type="match status" value="1"/>
</dbReference>
<dbReference type="InterPro" id="IPR045242">
    <property type="entry name" value="Syntaxin"/>
</dbReference>
<dbReference type="CDD" id="cd00179">
    <property type="entry name" value="SynN"/>
    <property type="match status" value="1"/>
</dbReference>
<keyword evidence="3 8" id="KW-0812">Transmembrane</keyword>
<evidence type="ECO:0000256" key="6">
    <source>
        <dbReference type="RuleBase" id="RU003858"/>
    </source>
</evidence>
<dbReference type="InterPro" id="IPR010989">
    <property type="entry name" value="SNARE"/>
</dbReference>
<feature type="compositionally biased region" description="Basic and acidic residues" evidence="7">
    <location>
        <begin position="1"/>
        <end position="14"/>
    </location>
</feature>
<dbReference type="EMBL" id="MW361146">
    <property type="protein sequence ID" value="QQY02524.1"/>
    <property type="molecule type" value="mRNA"/>
</dbReference>
<dbReference type="GO" id="GO:0000149">
    <property type="term" value="F:SNARE binding"/>
    <property type="evidence" value="ECO:0007669"/>
    <property type="project" value="TreeGrafter"/>
</dbReference>
<dbReference type="SUPFAM" id="SSF47661">
    <property type="entry name" value="t-snare proteins"/>
    <property type="match status" value="1"/>
</dbReference>
<dbReference type="Gene3D" id="1.20.58.70">
    <property type="match status" value="1"/>
</dbReference>
<dbReference type="GO" id="GO:0005484">
    <property type="term" value="F:SNAP receptor activity"/>
    <property type="evidence" value="ECO:0007669"/>
    <property type="project" value="InterPro"/>
</dbReference>
<dbReference type="PANTHER" id="PTHR19957:SF307">
    <property type="entry name" value="PROTEIN SSO1-RELATED"/>
    <property type="match status" value="1"/>
</dbReference>
<dbReference type="GO" id="GO:0012505">
    <property type="term" value="C:endomembrane system"/>
    <property type="evidence" value="ECO:0007669"/>
    <property type="project" value="TreeGrafter"/>
</dbReference>